<dbReference type="EMBL" id="JABWDY010035225">
    <property type="protein sequence ID" value="KAF5182107.1"/>
    <property type="molecule type" value="Genomic_DNA"/>
</dbReference>
<evidence type="ECO:0000313" key="4">
    <source>
        <dbReference type="EMBL" id="KAF5182107.1"/>
    </source>
</evidence>
<sequence>MTKQLTGKRGDTPLHSASRAGKIAEIKEIFSRTNDEDLKKLLIEQNQSGEIALYVAAEYCYVDVVVEMLKYYDIVSASLFGTCAEVLKALQKAVPELSMTVDLSNTTALHTAATQGYNEVVNFLLALNGSLTKIAKNTGKTALHSAARNGHFDVVKSILVKDQSTATQTDKKGQTALHMAAKGQNIELVEC</sequence>
<feature type="repeat" description="ANK" evidence="3">
    <location>
        <begin position="172"/>
        <end position="191"/>
    </location>
</feature>
<evidence type="ECO:0000256" key="3">
    <source>
        <dbReference type="PROSITE-ProRule" id="PRU00023"/>
    </source>
</evidence>
<dbReference type="SUPFAM" id="SSF48403">
    <property type="entry name" value="Ankyrin repeat"/>
    <property type="match status" value="1"/>
</dbReference>
<feature type="repeat" description="ANK" evidence="3">
    <location>
        <begin position="104"/>
        <end position="136"/>
    </location>
</feature>
<dbReference type="PROSITE" id="PS50088">
    <property type="entry name" value="ANK_REPEAT"/>
    <property type="match status" value="3"/>
</dbReference>
<name>A0A7J6VBI1_THATH</name>
<dbReference type="InterPro" id="IPR036770">
    <property type="entry name" value="Ankyrin_rpt-contain_sf"/>
</dbReference>
<dbReference type="Gene3D" id="1.25.40.20">
    <property type="entry name" value="Ankyrin repeat-containing domain"/>
    <property type="match status" value="3"/>
</dbReference>
<evidence type="ECO:0000313" key="5">
    <source>
        <dbReference type="Proteomes" id="UP000554482"/>
    </source>
</evidence>
<evidence type="ECO:0000256" key="2">
    <source>
        <dbReference type="ARBA" id="ARBA00023043"/>
    </source>
</evidence>
<feature type="repeat" description="ANK" evidence="3">
    <location>
        <begin position="138"/>
        <end position="170"/>
    </location>
</feature>
<organism evidence="4 5">
    <name type="scientific">Thalictrum thalictroides</name>
    <name type="common">Rue-anemone</name>
    <name type="synonym">Anemone thalictroides</name>
    <dbReference type="NCBI Taxonomy" id="46969"/>
    <lineage>
        <taxon>Eukaryota</taxon>
        <taxon>Viridiplantae</taxon>
        <taxon>Streptophyta</taxon>
        <taxon>Embryophyta</taxon>
        <taxon>Tracheophyta</taxon>
        <taxon>Spermatophyta</taxon>
        <taxon>Magnoliopsida</taxon>
        <taxon>Ranunculales</taxon>
        <taxon>Ranunculaceae</taxon>
        <taxon>Thalictroideae</taxon>
        <taxon>Thalictrum</taxon>
    </lineage>
</organism>
<dbReference type="PANTHER" id="PTHR24186:SF18">
    <property type="entry name" value="ANKYRIN REPEAT FAMILY PROTEIN"/>
    <property type="match status" value="1"/>
</dbReference>
<dbReference type="GO" id="GO:0005886">
    <property type="term" value="C:plasma membrane"/>
    <property type="evidence" value="ECO:0007669"/>
    <property type="project" value="TreeGrafter"/>
</dbReference>
<keyword evidence="2 3" id="KW-0040">ANK repeat</keyword>
<keyword evidence="5" id="KW-1185">Reference proteome</keyword>
<dbReference type="Pfam" id="PF00023">
    <property type="entry name" value="Ank"/>
    <property type="match status" value="1"/>
</dbReference>
<comment type="caution">
    <text evidence="4">The sequence shown here is derived from an EMBL/GenBank/DDBJ whole genome shotgun (WGS) entry which is preliminary data.</text>
</comment>
<dbReference type="SMART" id="SM00248">
    <property type="entry name" value="ANK"/>
    <property type="match status" value="4"/>
</dbReference>
<dbReference type="Pfam" id="PF12796">
    <property type="entry name" value="Ank_2"/>
    <property type="match status" value="1"/>
</dbReference>
<accession>A0A7J6VBI1</accession>
<dbReference type="Proteomes" id="UP000554482">
    <property type="component" value="Unassembled WGS sequence"/>
</dbReference>
<keyword evidence="1" id="KW-0677">Repeat</keyword>
<dbReference type="AlphaFoldDB" id="A0A7J6VBI1"/>
<proteinExistence type="predicted"/>
<protein>
    <submittedName>
        <fullName evidence="4">Ankyrin repeat-containing protein</fullName>
    </submittedName>
</protein>
<dbReference type="PANTHER" id="PTHR24186">
    <property type="entry name" value="PROTEIN PHOSPHATASE 1 REGULATORY SUBUNIT"/>
    <property type="match status" value="1"/>
</dbReference>
<evidence type="ECO:0000256" key="1">
    <source>
        <dbReference type="ARBA" id="ARBA00022737"/>
    </source>
</evidence>
<dbReference type="PROSITE" id="PS50297">
    <property type="entry name" value="ANK_REP_REGION"/>
    <property type="match status" value="3"/>
</dbReference>
<dbReference type="OrthoDB" id="1913941at2759"/>
<dbReference type="InterPro" id="IPR002110">
    <property type="entry name" value="Ankyrin_rpt"/>
</dbReference>
<gene>
    <name evidence="4" type="ORF">FRX31_028306</name>
</gene>
<reference evidence="4 5" key="1">
    <citation type="submission" date="2020-06" db="EMBL/GenBank/DDBJ databases">
        <title>Transcriptomic and genomic resources for Thalictrum thalictroides and T. hernandezii: Facilitating candidate gene discovery in an emerging model plant lineage.</title>
        <authorList>
            <person name="Arias T."/>
            <person name="Riano-Pachon D.M."/>
            <person name="Di Stilio V.S."/>
        </authorList>
    </citation>
    <scope>NUCLEOTIDE SEQUENCE [LARGE SCALE GENOMIC DNA]</scope>
    <source>
        <strain evidence="5">cv. WT478/WT964</strain>
        <tissue evidence="4">Leaves</tissue>
    </source>
</reference>